<dbReference type="Gene3D" id="1.25.40.10">
    <property type="entry name" value="Tetratricopeptide repeat domain"/>
    <property type="match status" value="2"/>
</dbReference>
<keyword evidence="1" id="KW-0732">Signal</keyword>
<dbReference type="Proteomes" id="UP001303946">
    <property type="component" value="Chromosome"/>
</dbReference>
<sequence>MRLIDTARHALWLLAPLVGASAGVAFAAPYRPASDDTLLETLSTRATDPRAREMRELRTSLSRNPTDAELAVRLARRYYEEVAAEGDPRYIGYAQAALAPWWKEPAPPPAVRVMRAVLRQFNHDFDGALADLSAAAAQDPTLAEAWGWQAAIHLVRADYPAARTACERVAALVTPLIGVACKASVDSVSGHADAAARALQEALAAHPAAPADEQLWVLTRLAETEERRGRYAEAEAAYRRGLALGLTDGYLLAAYADFLLDRQRPTEVLTLLDGKGRSDLLLLRLVLAAKVLNHPSRKAWQGDLAARFDAARLRGDATHEKEESRFVLAVLGDAKRALELARRNYTVQREPADARALLEAAIAAREPAAAEPVLQWMAHSHVESTALQSLATRLKDMR</sequence>
<gene>
    <name evidence="2" type="ORF">RXV79_22500</name>
</gene>
<evidence type="ECO:0000313" key="3">
    <source>
        <dbReference type="Proteomes" id="UP001303946"/>
    </source>
</evidence>
<accession>A0ABZ0CRP8</accession>
<dbReference type="RefSeq" id="WP_316700327.1">
    <property type="nucleotide sequence ID" value="NZ_CP136336.1"/>
</dbReference>
<protein>
    <recommendedName>
        <fullName evidence="4">Tetratricopeptide repeat protein</fullName>
    </recommendedName>
</protein>
<feature type="signal peptide" evidence="1">
    <location>
        <begin position="1"/>
        <end position="27"/>
    </location>
</feature>
<evidence type="ECO:0000313" key="2">
    <source>
        <dbReference type="EMBL" id="WOB07670.1"/>
    </source>
</evidence>
<dbReference type="InterPro" id="IPR011990">
    <property type="entry name" value="TPR-like_helical_dom_sf"/>
</dbReference>
<reference evidence="2 3" key="1">
    <citation type="submission" date="2023-10" db="EMBL/GenBank/DDBJ databases">
        <title>Bacteria for the degradation of biodegradable plastic PBAT(Polybutylene adipate terephthalate).</title>
        <authorList>
            <person name="Weon H.-Y."/>
            <person name="Yeon J."/>
        </authorList>
    </citation>
    <scope>NUCLEOTIDE SEQUENCE [LARGE SCALE GENOMIC DNA]</scope>
    <source>
        <strain evidence="2 3">SBD 7-3</strain>
    </source>
</reference>
<dbReference type="EMBL" id="CP136336">
    <property type="protein sequence ID" value="WOB07670.1"/>
    <property type="molecule type" value="Genomic_DNA"/>
</dbReference>
<feature type="chain" id="PRO_5046016561" description="Tetratricopeptide repeat protein" evidence="1">
    <location>
        <begin position="28"/>
        <end position="398"/>
    </location>
</feature>
<dbReference type="SUPFAM" id="SSF48452">
    <property type="entry name" value="TPR-like"/>
    <property type="match status" value="1"/>
</dbReference>
<keyword evidence="3" id="KW-1185">Reference proteome</keyword>
<evidence type="ECO:0000256" key="1">
    <source>
        <dbReference type="SAM" id="SignalP"/>
    </source>
</evidence>
<name>A0ABZ0CRP8_9BURK</name>
<proteinExistence type="predicted"/>
<organism evidence="2 3">
    <name type="scientific">Piscinibacter gummiphilus</name>
    <dbReference type="NCBI Taxonomy" id="946333"/>
    <lineage>
        <taxon>Bacteria</taxon>
        <taxon>Pseudomonadati</taxon>
        <taxon>Pseudomonadota</taxon>
        <taxon>Betaproteobacteria</taxon>
        <taxon>Burkholderiales</taxon>
        <taxon>Sphaerotilaceae</taxon>
        <taxon>Piscinibacter</taxon>
    </lineage>
</organism>
<evidence type="ECO:0008006" key="4">
    <source>
        <dbReference type="Google" id="ProtNLM"/>
    </source>
</evidence>